<dbReference type="InterPro" id="IPR006668">
    <property type="entry name" value="Mg_transptr_MgtE_intracell_dom"/>
</dbReference>
<evidence type="ECO:0000259" key="11">
    <source>
        <dbReference type="PROSITE" id="PS51371"/>
    </source>
</evidence>
<protein>
    <recommendedName>
        <fullName evidence="9">Magnesium transporter MgtE</fullName>
    </recommendedName>
</protein>
<evidence type="ECO:0000256" key="8">
    <source>
        <dbReference type="PROSITE-ProRule" id="PRU00703"/>
    </source>
</evidence>
<sequence length="496" mass="55007">MNPLSDDTPLSPDNSQHPGRDPEAAQRALDEVQRLLHQQKLEEELVHKQHHGESDARHQLVESLVHRQYLQALRKVLEQLHPADIAYILEALPRDQRLTVWDLVKAERDGEILLEVSDAVRESLIASMDTDELVAAAEQLDADEIADLAPDLPQEVMREVEQGLSLEERQQLRAAMSYDEDTVGALMDFDMVTIRDNVSLEVVLRYLRRLDELPDHTDQIFVVDREEHLKGALSFEQLLLNDPEVMVSDVMRGELFTIMPNDDAADAAQAFERYDLVSAPVIDAHNRLIGRLTVAQVVDYIRDQQEAEALSKAGLREEEDIFAPVFDSVRNRAPWLLLNLCTASFAAFIASRFETTVEQIVMLAFLMSIVAGIGGNSGNQTMTLIIRALALGQIRPENLRRLIMKELSTTLLIGFGGGLIAGIFATAISGMIGLGLVMMAAMMLNLVVGATLGMLVPIIRDRFGRDPAVGSSVLLTFATDTLGFLIFLGLATVFLV</sequence>
<comment type="function">
    <text evidence="9">Acts as a magnesium transporter.</text>
</comment>
<dbReference type="PANTHER" id="PTHR43773:SF1">
    <property type="entry name" value="MAGNESIUM TRANSPORTER MGTE"/>
    <property type="match status" value="1"/>
</dbReference>
<feature type="transmembrane region" description="Helical" evidence="9">
    <location>
        <begin position="359"/>
        <end position="386"/>
    </location>
</feature>
<evidence type="ECO:0000256" key="1">
    <source>
        <dbReference type="ARBA" id="ARBA00004141"/>
    </source>
</evidence>
<dbReference type="GO" id="GO:0015095">
    <property type="term" value="F:magnesium ion transmembrane transporter activity"/>
    <property type="evidence" value="ECO:0007669"/>
    <property type="project" value="UniProtKB-UniRule"/>
</dbReference>
<comment type="caution">
    <text evidence="12">The sequence shown here is derived from an EMBL/GenBank/DDBJ whole genome shotgun (WGS) entry which is preliminary data.</text>
</comment>
<keyword evidence="13" id="KW-1185">Reference proteome</keyword>
<feature type="transmembrane region" description="Helical" evidence="9">
    <location>
        <begin position="468"/>
        <end position="495"/>
    </location>
</feature>
<keyword evidence="8" id="KW-0129">CBS domain</keyword>
<feature type="transmembrane region" description="Helical" evidence="9">
    <location>
        <begin position="434"/>
        <end position="456"/>
    </location>
</feature>
<dbReference type="PROSITE" id="PS51371">
    <property type="entry name" value="CBS"/>
    <property type="match status" value="1"/>
</dbReference>
<dbReference type="AlphaFoldDB" id="A0A368L221"/>
<dbReference type="GO" id="GO:0046872">
    <property type="term" value="F:metal ion binding"/>
    <property type="evidence" value="ECO:0007669"/>
    <property type="project" value="UniProtKB-KW"/>
</dbReference>
<keyword evidence="7 9" id="KW-0472">Membrane</keyword>
<evidence type="ECO:0000256" key="9">
    <source>
        <dbReference type="RuleBase" id="RU362011"/>
    </source>
</evidence>
<dbReference type="NCBIfam" id="TIGR00400">
    <property type="entry name" value="mgtE"/>
    <property type="match status" value="1"/>
</dbReference>
<keyword evidence="3 9" id="KW-0813">Transport</keyword>
<dbReference type="OrthoDB" id="9790355at2"/>
<dbReference type="CDD" id="cd04606">
    <property type="entry name" value="CBS_pair_Mg_transporter"/>
    <property type="match status" value="1"/>
</dbReference>
<name>A0A368L221_9BURK</name>
<dbReference type="InterPro" id="IPR000644">
    <property type="entry name" value="CBS_dom"/>
</dbReference>
<dbReference type="Gene3D" id="3.10.580.10">
    <property type="entry name" value="CBS-domain"/>
    <property type="match status" value="1"/>
</dbReference>
<organism evidence="12 13">
    <name type="scientific">Parvibium lacunae</name>
    <dbReference type="NCBI Taxonomy" id="1888893"/>
    <lineage>
        <taxon>Bacteria</taxon>
        <taxon>Pseudomonadati</taxon>
        <taxon>Pseudomonadota</taxon>
        <taxon>Betaproteobacteria</taxon>
        <taxon>Burkholderiales</taxon>
        <taxon>Alcaligenaceae</taxon>
        <taxon>Parvibium</taxon>
    </lineage>
</organism>
<dbReference type="Gene3D" id="1.25.60.10">
    <property type="entry name" value="MgtE N-terminal domain-like"/>
    <property type="match status" value="1"/>
</dbReference>
<dbReference type="Pfam" id="PF01769">
    <property type="entry name" value="MgtE"/>
    <property type="match status" value="1"/>
</dbReference>
<dbReference type="SUPFAM" id="SSF54631">
    <property type="entry name" value="CBS-domain pair"/>
    <property type="match status" value="1"/>
</dbReference>
<evidence type="ECO:0000256" key="5">
    <source>
        <dbReference type="ARBA" id="ARBA00022842"/>
    </source>
</evidence>
<accession>A0A368L221</accession>
<feature type="transmembrane region" description="Helical" evidence="9">
    <location>
        <begin position="407"/>
        <end position="428"/>
    </location>
</feature>
<dbReference type="SUPFAM" id="SSF161093">
    <property type="entry name" value="MgtE membrane domain-like"/>
    <property type="match status" value="1"/>
</dbReference>
<comment type="caution">
    <text evidence="9">Lacks conserved residue(s) required for the propagation of feature annotation.</text>
</comment>
<evidence type="ECO:0000256" key="4">
    <source>
        <dbReference type="ARBA" id="ARBA00022692"/>
    </source>
</evidence>
<keyword evidence="6 9" id="KW-1133">Transmembrane helix</keyword>
<dbReference type="Gene3D" id="1.10.357.20">
    <property type="entry name" value="SLC41 divalent cation transporters, integral membrane domain"/>
    <property type="match status" value="1"/>
</dbReference>
<comment type="similarity">
    <text evidence="2 9">Belongs to the SLC41A transporter family.</text>
</comment>
<dbReference type="GO" id="GO:0005886">
    <property type="term" value="C:plasma membrane"/>
    <property type="evidence" value="ECO:0007669"/>
    <property type="project" value="UniProtKB-SubCell"/>
</dbReference>
<dbReference type="InterPro" id="IPR006667">
    <property type="entry name" value="SLC41_membr_dom"/>
</dbReference>
<proteinExistence type="inferred from homology"/>
<evidence type="ECO:0000313" key="12">
    <source>
        <dbReference type="EMBL" id="RCS57604.1"/>
    </source>
</evidence>
<keyword evidence="9" id="KW-0479">Metal-binding</keyword>
<dbReference type="SMART" id="SM00116">
    <property type="entry name" value="CBS"/>
    <property type="match status" value="2"/>
</dbReference>
<dbReference type="SMART" id="SM00924">
    <property type="entry name" value="MgtE_N"/>
    <property type="match status" value="1"/>
</dbReference>
<keyword evidence="9" id="KW-1003">Cell membrane</keyword>
<evidence type="ECO:0000256" key="6">
    <source>
        <dbReference type="ARBA" id="ARBA00022989"/>
    </source>
</evidence>
<comment type="subcellular location">
    <subcellularLocation>
        <location evidence="9">Cell membrane</location>
        <topology evidence="9">Multi-pass membrane protein</topology>
    </subcellularLocation>
    <subcellularLocation>
        <location evidence="1">Membrane</location>
        <topology evidence="1">Multi-pass membrane protein</topology>
    </subcellularLocation>
</comment>
<evidence type="ECO:0000256" key="3">
    <source>
        <dbReference type="ARBA" id="ARBA00022448"/>
    </source>
</evidence>
<dbReference type="Pfam" id="PF03448">
    <property type="entry name" value="MgtE_N"/>
    <property type="match status" value="1"/>
</dbReference>
<feature type="region of interest" description="Disordered" evidence="10">
    <location>
        <begin position="1"/>
        <end position="25"/>
    </location>
</feature>
<dbReference type="InterPro" id="IPR046342">
    <property type="entry name" value="CBS_dom_sf"/>
</dbReference>
<dbReference type="PANTHER" id="PTHR43773">
    <property type="entry name" value="MAGNESIUM TRANSPORTER MGTE"/>
    <property type="match status" value="1"/>
</dbReference>
<dbReference type="InterPro" id="IPR038076">
    <property type="entry name" value="MgtE_N_sf"/>
</dbReference>
<evidence type="ECO:0000256" key="2">
    <source>
        <dbReference type="ARBA" id="ARBA00009749"/>
    </source>
</evidence>
<gene>
    <name evidence="12" type="primary">mgtE</name>
    <name evidence="12" type="ORF">DU000_08435</name>
</gene>
<evidence type="ECO:0000256" key="7">
    <source>
        <dbReference type="ARBA" id="ARBA00023136"/>
    </source>
</evidence>
<dbReference type="Proteomes" id="UP000252357">
    <property type="component" value="Unassembled WGS sequence"/>
</dbReference>
<dbReference type="EMBL" id="QPGB01000003">
    <property type="protein sequence ID" value="RCS57604.1"/>
    <property type="molecule type" value="Genomic_DNA"/>
</dbReference>
<keyword evidence="4 9" id="KW-0812">Transmembrane</keyword>
<feature type="domain" description="CBS" evidence="11">
    <location>
        <begin position="251"/>
        <end position="308"/>
    </location>
</feature>
<dbReference type="InterPro" id="IPR036739">
    <property type="entry name" value="SLC41_membr_dom_sf"/>
</dbReference>
<dbReference type="Pfam" id="PF00571">
    <property type="entry name" value="CBS"/>
    <property type="match status" value="1"/>
</dbReference>
<dbReference type="InterPro" id="IPR006669">
    <property type="entry name" value="MgtE_transporter"/>
</dbReference>
<reference evidence="12 13" key="1">
    <citation type="journal article" date="2018" name="Int. J. Syst. Evol. Microbiol.">
        <title>Parvibium lacunae gen. nov., sp. nov., a new member of the family Alcaligenaceae isolated from a freshwater pond.</title>
        <authorList>
            <person name="Chen W.M."/>
            <person name="Xie P.B."/>
            <person name="Hsu M.Y."/>
            <person name="Sheu S.Y."/>
        </authorList>
    </citation>
    <scope>NUCLEOTIDE SEQUENCE [LARGE SCALE GENOMIC DNA]</scope>
    <source>
        <strain evidence="12 13">KMB9</strain>
    </source>
</reference>
<evidence type="ECO:0000256" key="10">
    <source>
        <dbReference type="SAM" id="MobiDB-lite"/>
    </source>
</evidence>
<dbReference type="RefSeq" id="WP_114403087.1">
    <property type="nucleotide sequence ID" value="NZ_QPGB01000003.1"/>
</dbReference>
<comment type="subunit">
    <text evidence="9">Homodimer.</text>
</comment>
<evidence type="ECO:0000313" key="13">
    <source>
        <dbReference type="Proteomes" id="UP000252357"/>
    </source>
</evidence>
<keyword evidence="5 9" id="KW-0460">Magnesium</keyword>
<dbReference type="SUPFAM" id="SSF158791">
    <property type="entry name" value="MgtE N-terminal domain-like"/>
    <property type="match status" value="1"/>
</dbReference>